<dbReference type="InterPro" id="IPR027417">
    <property type="entry name" value="P-loop_NTPase"/>
</dbReference>
<evidence type="ECO:0000259" key="1">
    <source>
        <dbReference type="Pfam" id="PF00931"/>
    </source>
</evidence>
<gene>
    <name evidence="2" type="ORF">OG814_22765</name>
</gene>
<organism evidence="2 3">
    <name type="scientific">Streptomyces zaomyceticus</name>
    <dbReference type="NCBI Taxonomy" id="68286"/>
    <lineage>
        <taxon>Bacteria</taxon>
        <taxon>Bacillati</taxon>
        <taxon>Actinomycetota</taxon>
        <taxon>Actinomycetes</taxon>
        <taxon>Kitasatosporales</taxon>
        <taxon>Streptomycetaceae</taxon>
        <taxon>Streptomyces</taxon>
    </lineage>
</organism>
<dbReference type="Pfam" id="PF00931">
    <property type="entry name" value="NB-ARC"/>
    <property type="match status" value="1"/>
</dbReference>
<protein>
    <submittedName>
        <fullName evidence="2">Tetratricopeptide repeat protein</fullName>
    </submittedName>
</protein>
<dbReference type="Pfam" id="PF13424">
    <property type="entry name" value="TPR_12"/>
    <property type="match status" value="1"/>
</dbReference>
<dbReference type="RefSeq" id="WP_398168732.1">
    <property type="nucleotide sequence ID" value="NZ_CP108188.1"/>
</dbReference>
<dbReference type="PANTHER" id="PTHR46082">
    <property type="entry name" value="ATP/GTP-BINDING PROTEIN-RELATED"/>
    <property type="match status" value="1"/>
</dbReference>
<proteinExistence type="predicted"/>
<dbReference type="Pfam" id="PF13374">
    <property type="entry name" value="TPR_10"/>
    <property type="match status" value="2"/>
</dbReference>
<evidence type="ECO:0000313" key="3">
    <source>
        <dbReference type="Proteomes" id="UP001622594"/>
    </source>
</evidence>
<dbReference type="SUPFAM" id="SSF52540">
    <property type="entry name" value="P-loop containing nucleoside triphosphate hydrolases"/>
    <property type="match status" value="1"/>
</dbReference>
<accession>A0ABZ1LBQ1</accession>
<dbReference type="InterPro" id="IPR053137">
    <property type="entry name" value="NLR-like"/>
</dbReference>
<dbReference type="Gene3D" id="3.40.50.300">
    <property type="entry name" value="P-loop containing nucleotide triphosphate hydrolases"/>
    <property type="match status" value="1"/>
</dbReference>
<name>A0ABZ1LBQ1_9ACTN</name>
<keyword evidence="3" id="KW-1185">Reference proteome</keyword>
<dbReference type="InterPro" id="IPR002182">
    <property type="entry name" value="NB-ARC"/>
</dbReference>
<sequence>MAPDSVRTPLVGRTPLVLRDRREVLPGLLAAAGVETGSVHVLHGLGGCGKTSVAQAVFNEVTRGNRRLGLWVNASERATLRAGMLAVAADRGAEAGELDAAHGGQRASADLVWHYLHSSAEPWLLVLDNADDPVVLGEGGWLRQSPQGTVIVTTRQAGSPVWNGACLHHLGVLPVEDAALVLCDLAPEAGSVEEAETVARRLDCLPLALTLAGSFLSRQLLESWSMSDYRRHLDDNPTELIDQGAAPGNSERNARQLVGRTWEISLTALTDDGIPECVSLLRLLSCWSSDPVPLSLIRPEAVNATRLGELVPPLTGPRVETALRGLLDHSLVSLMNLDAGGAPVRCVKTHGVVLDSVAAAVPDDQRATLVTAAAQLLQAAVPESGTRAQDAHRVAYLSPHAVTLLQRVTDSESAGHAVPLGTRLAACLFDGGDFQAALSLAQASAEVAGQRLGPEDPATLRAEHRAAMSLFRLGRFEESETLHRRVLDLRERVFGPEHPETLESRQDIHEPLSQLQRTEECMATLRDTAGIRARVLGEHHRDTLHARALLIEYLAVADAVDEFDGVGPEIVAACEEHLGDDSFTTVTARHNYAYGLYRFGRTEEAEPEARRALAGRESVHGPDHALALSAAVLLSWILGKLGQVEESLTLGRRVVRGQERVLGREHPYLLTNRTGLAEALAAAGEAAESQALAEENLPLCERVLGHDDPVTVKTRALVA</sequence>
<dbReference type="SUPFAM" id="SSF48452">
    <property type="entry name" value="TPR-like"/>
    <property type="match status" value="2"/>
</dbReference>
<dbReference type="InterPro" id="IPR011990">
    <property type="entry name" value="TPR-like_helical_dom_sf"/>
</dbReference>
<dbReference type="Gene3D" id="1.25.40.10">
    <property type="entry name" value="Tetratricopeptide repeat domain"/>
    <property type="match status" value="2"/>
</dbReference>
<feature type="domain" description="NB-ARC" evidence="1">
    <location>
        <begin position="39"/>
        <end position="157"/>
    </location>
</feature>
<dbReference type="EMBL" id="CP108188">
    <property type="protein sequence ID" value="WTR71902.1"/>
    <property type="molecule type" value="Genomic_DNA"/>
</dbReference>
<dbReference type="PANTHER" id="PTHR46082:SF6">
    <property type="entry name" value="AAA+ ATPASE DOMAIN-CONTAINING PROTEIN-RELATED"/>
    <property type="match status" value="1"/>
</dbReference>
<reference evidence="2 3" key="1">
    <citation type="submission" date="2022-10" db="EMBL/GenBank/DDBJ databases">
        <title>The complete genomes of actinobacterial strains from the NBC collection.</title>
        <authorList>
            <person name="Joergensen T.S."/>
            <person name="Alvarez Arevalo M."/>
            <person name="Sterndorff E.B."/>
            <person name="Faurdal D."/>
            <person name="Vuksanovic O."/>
            <person name="Mourched A.-S."/>
            <person name="Charusanti P."/>
            <person name="Shaw S."/>
            <person name="Blin K."/>
            <person name="Weber T."/>
        </authorList>
    </citation>
    <scope>NUCLEOTIDE SEQUENCE [LARGE SCALE GENOMIC DNA]</scope>
    <source>
        <strain evidence="2 3">NBC_00123</strain>
    </source>
</reference>
<evidence type="ECO:0000313" key="2">
    <source>
        <dbReference type="EMBL" id="WTR71902.1"/>
    </source>
</evidence>
<dbReference type="Proteomes" id="UP001622594">
    <property type="component" value="Chromosome"/>
</dbReference>